<reference evidence="3" key="1">
    <citation type="submission" date="2020-06" db="EMBL/GenBank/DDBJ databases">
        <authorList>
            <consortium name="Plant Systems Biology data submission"/>
        </authorList>
    </citation>
    <scope>NUCLEOTIDE SEQUENCE</scope>
    <source>
        <strain evidence="3">D6</strain>
    </source>
</reference>
<gene>
    <name evidence="3" type="ORF">SEMRO_439_G143320.1</name>
</gene>
<accession>A0A9N8DX03</accession>
<feature type="compositionally biased region" description="Basic and acidic residues" evidence="1">
    <location>
        <begin position="43"/>
        <end position="62"/>
    </location>
</feature>
<dbReference type="EMBL" id="CAICTM010000438">
    <property type="protein sequence ID" value="CAB9510512.1"/>
    <property type="molecule type" value="Genomic_DNA"/>
</dbReference>
<feature type="compositionally biased region" description="Low complexity" evidence="1">
    <location>
        <begin position="12"/>
        <end position="28"/>
    </location>
</feature>
<keyword evidence="2" id="KW-0472">Membrane</keyword>
<organism evidence="3 4">
    <name type="scientific">Seminavis robusta</name>
    <dbReference type="NCBI Taxonomy" id="568900"/>
    <lineage>
        <taxon>Eukaryota</taxon>
        <taxon>Sar</taxon>
        <taxon>Stramenopiles</taxon>
        <taxon>Ochrophyta</taxon>
        <taxon>Bacillariophyta</taxon>
        <taxon>Bacillariophyceae</taxon>
        <taxon>Bacillariophycidae</taxon>
        <taxon>Naviculales</taxon>
        <taxon>Naviculaceae</taxon>
        <taxon>Seminavis</taxon>
    </lineage>
</organism>
<feature type="transmembrane region" description="Helical" evidence="2">
    <location>
        <begin position="80"/>
        <end position="101"/>
    </location>
</feature>
<dbReference type="Proteomes" id="UP001153069">
    <property type="component" value="Unassembled WGS sequence"/>
</dbReference>
<proteinExistence type="predicted"/>
<name>A0A9N8DX03_9STRA</name>
<feature type="compositionally biased region" description="Acidic residues" evidence="1">
    <location>
        <begin position="29"/>
        <end position="42"/>
    </location>
</feature>
<keyword evidence="4" id="KW-1185">Reference proteome</keyword>
<evidence type="ECO:0000313" key="4">
    <source>
        <dbReference type="Proteomes" id="UP001153069"/>
    </source>
</evidence>
<sequence>MALPETHPADASLFSSNDPPLNLPPSDNNIDDSDSFDDEDPENETHYTVDNEGKTGLEEQQQQKKEIAKDETRMVGRMRLILLLVLVACVIVVSLAVNFYVKNEENSDFETEFFSDANKVIEGISGSLDITLGAVDAYASKMVGLTKVDNGGDVSETTIVDNVNANTTSTSSAIPTSFPSRFPFVTVPGFGVQAAKMIKLSRAAQFIVALIVTAQDREAWDAYSVQNTQWM</sequence>
<dbReference type="AlphaFoldDB" id="A0A9N8DX03"/>
<keyword evidence="2" id="KW-1133">Transmembrane helix</keyword>
<protein>
    <submittedName>
        <fullName evidence="3">Guanylate cyclase</fullName>
    </submittedName>
</protein>
<evidence type="ECO:0000256" key="2">
    <source>
        <dbReference type="SAM" id="Phobius"/>
    </source>
</evidence>
<feature type="region of interest" description="Disordered" evidence="1">
    <location>
        <begin position="1"/>
        <end position="62"/>
    </location>
</feature>
<comment type="caution">
    <text evidence="3">The sequence shown here is derived from an EMBL/GenBank/DDBJ whole genome shotgun (WGS) entry which is preliminary data.</text>
</comment>
<keyword evidence="2" id="KW-0812">Transmembrane</keyword>
<evidence type="ECO:0000256" key="1">
    <source>
        <dbReference type="SAM" id="MobiDB-lite"/>
    </source>
</evidence>
<evidence type="ECO:0000313" key="3">
    <source>
        <dbReference type="EMBL" id="CAB9510512.1"/>
    </source>
</evidence>